<comment type="caution">
    <text evidence="9">The sequence shown here is derived from an EMBL/GenBank/DDBJ whole genome shotgun (WGS) entry which is preliminary data.</text>
</comment>
<accession>A0A7W6BFU5</accession>
<comment type="function">
    <text evidence="7">Part of the tripartite ATP-independent periplasmic (TRAP) transport system.</text>
</comment>
<evidence type="ECO:0000256" key="1">
    <source>
        <dbReference type="ARBA" id="ARBA00004651"/>
    </source>
</evidence>
<dbReference type="Pfam" id="PF04290">
    <property type="entry name" value="DctQ"/>
    <property type="match status" value="1"/>
</dbReference>
<proteinExistence type="inferred from homology"/>
<dbReference type="AlphaFoldDB" id="A0A7W6BFU5"/>
<feature type="domain" description="Tripartite ATP-independent periplasmic transporters DctQ component" evidence="8">
    <location>
        <begin position="42"/>
        <end position="164"/>
    </location>
</feature>
<dbReference type="RefSeq" id="WP_188071659.1">
    <property type="nucleotide sequence ID" value="NZ_BSPS01000008.1"/>
</dbReference>
<keyword evidence="4 7" id="KW-0812">Transmembrane</keyword>
<feature type="transmembrane region" description="Helical" evidence="7">
    <location>
        <begin position="143"/>
        <end position="162"/>
    </location>
</feature>
<evidence type="ECO:0000256" key="3">
    <source>
        <dbReference type="ARBA" id="ARBA00022475"/>
    </source>
</evidence>
<evidence type="ECO:0000256" key="2">
    <source>
        <dbReference type="ARBA" id="ARBA00022448"/>
    </source>
</evidence>
<reference evidence="9 10" key="1">
    <citation type="submission" date="2020-08" db="EMBL/GenBank/DDBJ databases">
        <title>Genomic Encyclopedia of Type Strains, Phase IV (KMG-IV): sequencing the most valuable type-strain genomes for metagenomic binning, comparative biology and taxonomic classification.</title>
        <authorList>
            <person name="Goeker M."/>
        </authorList>
    </citation>
    <scope>NUCLEOTIDE SEQUENCE [LARGE SCALE GENOMIC DNA]</scope>
    <source>
        <strain evidence="9 10">DSM 26189</strain>
    </source>
</reference>
<evidence type="ECO:0000256" key="6">
    <source>
        <dbReference type="ARBA" id="ARBA00023136"/>
    </source>
</evidence>
<feature type="transmembrane region" description="Helical" evidence="7">
    <location>
        <begin position="51"/>
        <end position="77"/>
    </location>
</feature>
<name>A0A7W6BFU5_9SPHN</name>
<dbReference type="Proteomes" id="UP000571950">
    <property type="component" value="Unassembled WGS sequence"/>
</dbReference>
<keyword evidence="10" id="KW-1185">Reference proteome</keyword>
<dbReference type="GO" id="GO:0022857">
    <property type="term" value="F:transmembrane transporter activity"/>
    <property type="evidence" value="ECO:0007669"/>
    <property type="project" value="UniProtKB-UniRule"/>
</dbReference>
<evidence type="ECO:0000313" key="10">
    <source>
        <dbReference type="Proteomes" id="UP000571950"/>
    </source>
</evidence>
<organism evidence="9 10">
    <name type="scientific">Sphingobium jiangsuense</name>
    <dbReference type="NCBI Taxonomy" id="870476"/>
    <lineage>
        <taxon>Bacteria</taxon>
        <taxon>Pseudomonadati</taxon>
        <taxon>Pseudomonadota</taxon>
        <taxon>Alphaproteobacteria</taxon>
        <taxon>Sphingomonadales</taxon>
        <taxon>Sphingomonadaceae</taxon>
        <taxon>Sphingobium</taxon>
    </lineage>
</organism>
<feature type="transmembrane region" description="Helical" evidence="7">
    <location>
        <begin position="24"/>
        <end position="45"/>
    </location>
</feature>
<dbReference type="EMBL" id="JACIDT010000005">
    <property type="protein sequence ID" value="MBB3926118.1"/>
    <property type="molecule type" value="Genomic_DNA"/>
</dbReference>
<evidence type="ECO:0000256" key="4">
    <source>
        <dbReference type="ARBA" id="ARBA00022692"/>
    </source>
</evidence>
<evidence type="ECO:0000259" key="8">
    <source>
        <dbReference type="Pfam" id="PF04290"/>
    </source>
</evidence>
<keyword evidence="5 7" id="KW-1133">Transmembrane helix</keyword>
<evidence type="ECO:0000313" key="9">
    <source>
        <dbReference type="EMBL" id="MBB3926118.1"/>
    </source>
</evidence>
<gene>
    <name evidence="9" type="ORF">GGR43_001833</name>
</gene>
<sequence>MHNDLDAGEEAPSTPEGESVAARVAFLIGGTGLFLAMATDAIAVLGRHTGFALLGSIEVVQACIVLIASSAMVFATLKGAHAAVHILTERLDLAMVARLARLSAVLSALMFLILAGGCLWLVADLWSGAERTELLHIPIVPLRLLQIVALLFIAALFLRTLFRRGTR</sequence>
<comment type="similarity">
    <text evidence="7">Belongs to the TRAP transporter small permease family.</text>
</comment>
<evidence type="ECO:0000256" key="7">
    <source>
        <dbReference type="RuleBase" id="RU369079"/>
    </source>
</evidence>
<protein>
    <recommendedName>
        <fullName evidence="7">TRAP transporter small permease protein</fullName>
    </recommendedName>
</protein>
<keyword evidence="7" id="KW-0997">Cell inner membrane</keyword>
<dbReference type="InterPro" id="IPR055348">
    <property type="entry name" value="DctQ"/>
</dbReference>
<evidence type="ECO:0000256" key="5">
    <source>
        <dbReference type="ARBA" id="ARBA00022989"/>
    </source>
</evidence>
<feature type="transmembrane region" description="Helical" evidence="7">
    <location>
        <begin position="98"/>
        <end position="123"/>
    </location>
</feature>
<comment type="subcellular location">
    <subcellularLocation>
        <location evidence="7">Cell inner membrane</location>
        <topology evidence="7">Multi-pass membrane protein</topology>
    </subcellularLocation>
    <subcellularLocation>
        <location evidence="1">Cell membrane</location>
        <topology evidence="1">Multi-pass membrane protein</topology>
    </subcellularLocation>
</comment>
<keyword evidence="2 7" id="KW-0813">Transport</keyword>
<dbReference type="GO" id="GO:0005886">
    <property type="term" value="C:plasma membrane"/>
    <property type="evidence" value="ECO:0007669"/>
    <property type="project" value="UniProtKB-SubCell"/>
</dbReference>
<comment type="subunit">
    <text evidence="7">The complex comprises the extracytoplasmic solute receptor protein and the two transmembrane proteins.</text>
</comment>
<keyword evidence="3" id="KW-1003">Cell membrane</keyword>
<keyword evidence="6 7" id="KW-0472">Membrane</keyword>